<evidence type="ECO:0000313" key="2">
    <source>
        <dbReference type="EMBL" id="MBK7424291.1"/>
    </source>
</evidence>
<proteinExistence type="predicted"/>
<organism evidence="2 3">
    <name type="scientific">Candidatus Propionivibrio dominans</name>
    <dbReference type="NCBI Taxonomy" id="2954373"/>
    <lineage>
        <taxon>Bacteria</taxon>
        <taxon>Pseudomonadati</taxon>
        <taxon>Pseudomonadota</taxon>
        <taxon>Betaproteobacteria</taxon>
        <taxon>Rhodocyclales</taxon>
        <taxon>Rhodocyclaceae</taxon>
        <taxon>Propionivibrio</taxon>
    </lineage>
</organism>
<comment type="caution">
    <text evidence="2">The sequence shown here is derived from an EMBL/GenBank/DDBJ whole genome shotgun (WGS) entry which is preliminary data.</text>
</comment>
<accession>A0A9D7I8H0</accession>
<keyword evidence="1" id="KW-0472">Membrane</keyword>
<evidence type="ECO:0008006" key="4">
    <source>
        <dbReference type="Google" id="ProtNLM"/>
    </source>
</evidence>
<evidence type="ECO:0000313" key="3">
    <source>
        <dbReference type="Proteomes" id="UP000886602"/>
    </source>
</evidence>
<dbReference type="AlphaFoldDB" id="A0A9D7I8H0"/>
<dbReference type="EMBL" id="JADJNC010000027">
    <property type="protein sequence ID" value="MBK7424291.1"/>
    <property type="molecule type" value="Genomic_DNA"/>
</dbReference>
<reference evidence="2" key="1">
    <citation type="submission" date="2020-10" db="EMBL/GenBank/DDBJ databases">
        <title>Connecting structure to function with the recovery of over 1000 high-quality activated sludge metagenome-assembled genomes encoding full-length rRNA genes using long-read sequencing.</title>
        <authorList>
            <person name="Singleton C.M."/>
            <person name="Petriglieri F."/>
            <person name="Kristensen J.M."/>
            <person name="Kirkegaard R.H."/>
            <person name="Michaelsen T.Y."/>
            <person name="Andersen M.H."/>
            <person name="Karst S.M."/>
            <person name="Dueholm M.S."/>
            <person name="Nielsen P.H."/>
            <person name="Albertsen M."/>
        </authorList>
    </citation>
    <scope>NUCLEOTIDE SEQUENCE</scope>
    <source>
        <strain evidence="2">EsbW_18-Q3-R4-48_MAXAC.044</strain>
    </source>
</reference>
<dbReference type="Proteomes" id="UP000886602">
    <property type="component" value="Unassembled WGS sequence"/>
</dbReference>
<sequence length="108" mass="12662">MYENGGQMIGEFSSLRRRSRWLESEIAVIEHMLDPRGGPEAAQGTTALFVLNQYLEEMEEIDYLLRYWAKQNNGYNFSRWQWMAFSASIAIAAILLFLYLVQVMQVMR</sequence>
<feature type="transmembrane region" description="Helical" evidence="1">
    <location>
        <begin position="80"/>
        <end position="101"/>
    </location>
</feature>
<keyword evidence="1" id="KW-1133">Transmembrane helix</keyword>
<gene>
    <name evidence="2" type="ORF">IPJ48_15100</name>
</gene>
<name>A0A9D7I8H0_9RHOO</name>
<keyword evidence="1" id="KW-0812">Transmembrane</keyword>
<protein>
    <recommendedName>
        <fullName evidence="4">Transmembrane protein</fullName>
    </recommendedName>
</protein>
<evidence type="ECO:0000256" key="1">
    <source>
        <dbReference type="SAM" id="Phobius"/>
    </source>
</evidence>